<gene>
    <name evidence="3" type="ORF">A3C93_01015</name>
</gene>
<feature type="region of interest" description="Disordered" evidence="1">
    <location>
        <begin position="1035"/>
        <end position="1146"/>
    </location>
</feature>
<sequence length="1146" mass="115642">MGVGSTTPWGKLSVEMDALNPAFVVSNQGSSSPALYVGGVNQNGYVGIGTTTPNGPLTIDNYGLLASTTNQTVGGISEYMRFDPNVARTQFGNFMYINYAPTSTASTMVGQMIKVEDNTQSTSTVRGLEVQAHRGTNTQGENTGISAFGRTFGVRAVTQGDAGTVFAPAAVYAESRGVTQGNAIRAYSGSLTSGDLVSFFHDTSAFTGTGLVMNLGNGTGSFTGKFIDLKNAGTSQFVVTQTGLTGVGTSSPWAKLAVTASSTAATDNAFLVADSTQKPLLLVTNAGRVGIGTTSPSQLFAVSGGTSTMDSIIPNGPYNGNVSQFSLGASTTRWRSVWAETVNIGTSTWSMKAAPDGRLAFYNGPDGTGAEAFAMTNSGNVGIGEVAPGSKLSVSGGGSFGSGYDTTAAPTGGLIIEGNVGIGTTTPSNLLTVYSPTAAVQGFSGGATKGVWSMGYDVTNNRFAIASSSSITSNVRMVIDGSGNVGIGTTSPGAALVVESGSTVLSSIFDSTNASGAYIKTTSSGVGSLYMGSLKALRASGPWASTDGGITAGGILNLAVNGNVAAVDALTILTSGNVGIGTTTPYSRLSVWGAGTGATSLFELTNSASTTLASVLNDGTFYMKGNVGIGTTSPYRLLSLAYNSGGSAGTVTNPTALIINDTGNTNTWDTTNPWGSIDFSTSDVGANKLYARIGNVMTAATGNSSRLSFFLSQGSGTSLFERMTIDGLTGRVGVGSTSPLAALSVTGAGVGTGLTFQTTNSSYTPTFTIVDNGNVGIGETAPGSKLSVKGGMTVGNDTAYSQIAAPTDGMIIKGNVGIGTTSPSYLLSVGSSAPSGVVAQFENSTGSCYINPTTTSLVCNSDLRLKTNISSLSSSSTLAALRQLHPVTFNWARGEAIGSSTHTGFIAQEVQPFFPDLVSSSTDGYLNMNYAGLTPYLVLALQDLAGKADVWSATTTPADIASDSGPFASASLFLRGLITGLGDIVVRSVNGAIYAATGVFERLFAKEVHTDKLCVSDESGETCVTRTQLDALLAGTGASSPASSGGGGGGAPTANPATTDSSTAPPTDVGSVPTATTTESAPVDTTASSTPLTTELAPATETVPETSTISAPEPTTDTPLISEPVPESTPTSEPTPEPVVTTDPTL</sequence>
<comment type="caution">
    <text evidence="3">The sequence shown here is derived from an EMBL/GenBank/DDBJ whole genome shotgun (WGS) entry which is preliminary data.</text>
</comment>
<dbReference type="InterPro" id="IPR030392">
    <property type="entry name" value="S74_ICA"/>
</dbReference>
<feature type="compositionally biased region" description="Polar residues" evidence="1">
    <location>
        <begin position="1073"/>
        <end position="1093"/>
    </location>
</feature>
<dbReference type="Gene3D" id="1.10.10.10">
    <property type="entry name" value="Winged helix-like DNA-binding domain superfamily/Winged helix DNA-binding domain"/>
    <property type="match status" value="1"/>
</dbReference>
<evidence type="ECO:0000259" key="2">
    <source>
        <dbReference type="PROSITE" id="PS51688"/>
    </source>
</evidence>
<accession>A0A1G2DI00</accession>
<feature type="compositionally biased region" description="Polar residues" evidence="1">
    <location>
        <begin position="1103"/>
        <end position="1119"/>
    </location>
</feature>
<dbReference type="PROSITE" id="PS51688">
    <property type="entry name" value="ICA"/>
    <property type="match status" value="1"/>
</dbReference>
<dbReference type="Pfam" id="PF13884">
    <property type="entry name" value="Peptidase_S74"/>
    <property type="match status" value="1"/>
</dbReference>
<dbReference type="Proteomes" id="UP000178636">
    <property type="component" value="Unassembled WGS sequence"/>
</dbReference>
<dbReference type="AlphaFoldDB" id="A0A1G2DI00"/>
<reference evidence="3 4" key="1">
    <citation type="journal article" date="2016" name="Nat. Commun.">
        <title>Thousands of microbial genomes shed light on interconnected biogeochemical processes in an aquifer system.</title>
        <authorList>
            <person name="Anantharaman K."/>
            <person name="Brown C.T."/>
            <person name="Hug L.A."/>
            <person name="Sharon I."/>
            <person name="Castelle C.J."/>
            <person name="Probst A.J."/>
            <person name="Thomas B.C."/>
            <person name="Singh A."/>
            <person name="Wilkins M.J."/>
            <person name="Karaoz U."/>
            <person name="Brodie E.L."/>
            <person name="Williams K.H."/>
            <person name="Hubbard S.S."/>
            <person name="Banfield J.F."/>
        </authorList>
    </citation>
    <scope>NUCLEOTIDE SEQUENCE [LARGE SCALE GENOMIC DNA]</scope>
</reference>
<dbReference type="InterPro" id="IPR036388">
    <property type="entry name" value="WH-like_DNA-bd_sf"/>
</dbReference>
<dbReference type="STRING" id="1798664.A3C93_01015"/>
<feature type="domain" description="Peptidase S74" evidence="2">
    <location>
        <begin position="861"/>
        <end position="955"/>
    </location>
</feature>
<evidence type="ECO:0000256" key="1">
    <source>
        <dbReference type="SAM" id="MobiDB-lite"/>
    </source>
</evidence>
<feature type="compositionally biased region" description="Low complexity" evidence="1">
    <location>
        <begin position="1122"/>
        <end position="1146"/>
    </location>
</feature>
<dbReference type="EMBL" id="MHLO01000008">
    <property type="protein sequence ID" value="OGZ13133.1"/>
    <property type="molecule type" value="Genomic_DNA"/>
</dbReference>
<protein>
    <recommendedName>
        <fullName evidence="2">Peptidase S74 domain-containing protein</fullName>
    </recommendedName>
</protein>
<evidence type="ECO:0000313" key="3">
    <source>
        <dbReference type="EMBL" id="OGZ13133.1"/>
    </source>
</evidence>
<organism evidence="3 4">
    <name type="scientific">Candidatus Lloydbacteria bacterium RIFCSPHIGHO2_02_FULL_54_17</name>
    <dbReference type="NCBI Taxonomy" id="1798664"/>
    <lineage>
        <taxon>Bacteria</taxon>
        <taxon>Candidatus Lloydiibacteriota</taxon>
    </lineage>
</organism>
<evidence type="ECO:0000313" key="4">
    <source>
        <dbReference type="Proteomes" id="UP000178636"/>
    </source>
</evidence>
<proteinExistence type="predicted"/>
<name>A0A1G2DI00_9BACT</name>
<feature type="compositionally biased region" description="Low complexity" evidence="1">
    <location>
        <begin position="1052"/>
        <end position="1068"/>
    </location>
</feature>